<reference evidence="3 4" key="1">
    <citation type="submission" date="2017-03" db="EMBL/GenBank/DDBJ databases">
        <title>Complete sequence of Clostridium formicaceticum DSM 92.</title>
        <authorList>
            <person name="Poehlein A."/>
            <person name="Karl M."/>
            <person name="Bengelsdorf F.R."/>
            <person name="Duerre P."/>
            <person name="Daniel R."/>
        </authorList>
    </citation>
    <scope>NUCLEOTIDE SEQUENCE [LARGE SCALE GENOMIC DNA]</scope>
    <source>
        <strain evidence="3 4">DSM 92</strain>
    </source>
</reference>
<feature type="domain" description="SLH" evidence="2">
    <location>
        <begin position="1444"/>
        <end position="1501"/>
    </location>
</feature>
<dbReference type="Proteomes" id="UP000192478">
    <property type="component" value="Chromosome"/>
</dbReference>
<dbReference type="GO" id="GO:0031176">
    <property type="term" value="F:endo-1,4-beta-xylanase activity"/>
    <property type="evidence" value="ECO:0007669"/>
    <property type="project" value="UniProtKB-EC"/>
</dbReference>
<evidence type="ECO:0000259" key="2">
    <source>
        <dbReference type="PROSITE" id="PS51272"/>
    </source>
</evidence>
<dbReference type="EC" id="3.2.1.8" evidence="3"/>
<dbReference type="InterPro" id="IPR025883">
    <property type="entry name" value="Cadherin-like_domain"/>
</dbReference>
<dbReference type="PANTHER" id="PTHR43308">
    <property type="entry name" value="OUTER MEMBRANE PROTEIN ALPHA-RELATED"/>
    <property type="match status" value="1"/>
</dbReference>
<keyword evidence="1" id="KW-0677">Repeat</keyword>
<dbReference type="InterPro" id="IPR008930">
    <property type="entry name" value="Terpenoid_cyclase/PrenylTrfase"/>
</dbReference>
<evidence type="ECO:0000313" key="3">
    <source>
        <dbReference type="EMBL" id="ARE88248.1"/>
    </source>
</evidence>
<protein>
    <submittedName>
        <fullName evidence="3">Endo-1,4-beta-xylanase A</fullName>
        <ecNumber evidence="3">3.2.1.8</ecNumber>
    </submittedName>
</protein>
<dbReference type="PROSITE" id="PS51272">
    <property type="entry name" value="SLH"/>
    <property type="match status" value="3"/>
</dbReference>
<keyword evidence="3" id="KW-0378">Hydrolase</keyword>
<accession>A0AAC9RN12</accession>
<dbReference type="EMBL" id="CP020559">
    <property type="protein sequence ID" value="ARE88248.1"/>
    <property type="molecule type" value="Genomic_DNA"/>
</dbReference>
<evidence type="ECO:0000256" key="1">
    <source>
        <dbReference type="ARBA" id="ARBA00022737"/>
    </source>
</evidence>
<dbReference type="Gene3D" id="1.50.10.20">
    <property type="match status" value="1"/>
</dbReference>
<dbReference type="Pfam" id="PF14478">
    <property type="entry name" value="DUF4430"/>
    <property type="match status" value="2"/>
</dbReference>
<dbReference type="Pfam" id="PF00395">
    <property type="entry name" value="SLH"/>
    <property type="match status" value="3"/>
</dbReference>
<dbReference type="Pfam" id="PF12733">
    <property type="entry name" value="Cadherin-like"/>
    <property type="match status" value="1"/>
</dbReference>
<dbReference type="Gene3D" id="2.170.130.30">
    <property type="match status" value="2"/>
</dbReference>
<keyword evidence="3" id="KW-0326">Glycosidase</keyword>
<dbReference type="InterPro" id="IPR027954">
    <property type="entry name" value="Transcobalamin-like_C"/>
</dbReference>
<dbReference type="InterPro" id="IPR001119">
    <property type="entry name" value="SLH_dom"/>
</dbReference>
<dbReference type="InterPro" id="IPR051465">
    <property type="entry name" value="Cell_Envelope_Struct_Comp"/>
</dbReference>
<evidence type="ECO:0000313" key="4">
    <source>
        <dbReference type="Proteomes" id="UP000192478"/>
    </source>
</evidence>
<dbReference type="Pfam" id="PF07554">
    <property type="entry name" value="FIVAR"/>
    <property type="match status" value="1"/>
</dbReference>
<organism evidence="3 4">
    <name type="scientific">Clostridium formicaceticum</name>
    <dbReference type="NCBI Taxonomy" id="1497"/>
    <lineage>
        <taxon>Bacteria</taxon>
        <taxon>Bacillati</taxon>
        <taxon>Bacillota</taxon>
        <taxon>Clostridia</taxon>
        <taxon>Eubacteriales</taxon>
        <taxon>Clostridiaceae</taxon>
        <taxon>Clostridium</taxon>
    </lineage>
</organism>
<sequence>MTMILSQETCLFYIDENLPTRIWERFIFHVNLLQDPFSATNGKKGTLLFLGREGGRDSRNINCLEKSSTLDEMVSHLKKKTLKSFLYSVGGFENLQRGIGMRKENVFQSNKSRLFRSISFILMFLLLFNGQVLANSDISPTSTTASETVAETVYGEDIIDSGVNMLGAAQDNLERISRHLSLRVEGIGGNIFSGEVEVETIGSIPTALDALSQALSNARIAYEIKEGTYGLYIESINGEISGMLGGYDGWMFLVNNETAAVGAGEYIIQGGEEIVFYYGMFPPDTLIPIVSIEPANPQVGQEIRVKVTSSYEDYSNWPDVEIKLMAVEGAKVVFKDKVYFTDDAGEAVIPAIDVTTTGSYSIRVSKDVANSYPLLVRTGDIPITVGEGSSVPQVNKTALTNAIGEAEKLISNAVVGENPGNYPQAAVNQLQTVLNHATTVINSETITQAEVDAAVAALNQAISTFREKVIPGALPELEKLVEDIVSYYKNNRRELTSWWELVALKGAGENLKDAVWTLPQWQSADFSTDKSPTDYAGRIMGLLAIGENPENWQGRNLVDELRNKQNATDGSFGSINNHIYAMLALDAAQASYDKNKAVGHLLSKQLNNGGFSLSTTADSDVTAMALSVLGQHKGMTGVDTGIQRAISYLKTAQLNSGGFASIFTSMGSENANSSAMVISSLVAVGENITGDSWMKNGKTPLHALISYKKEDHSFAFLPEGGTNQAATQQALIAIGDLLANEPVYWRLKEKQVSDNADLLDLRCSTGFLSPSFSSKTYQYTLYIGSDVSEITINPIKANTNAIMSINNKTVSDAFEKIEVPKEYPEENVIEIKIVAEDGTAINTYTVKVIRAKKVTIGENAAETIELSANEPVNILLDNTTATNFMKITELQNHSITLPFVQVNANSSIGNIEVVFPKNLQVTGTSNWDGSIQLPKVVSNQEVSISNGTVNAVVEIGFPAGRLEFDQGVRIVMPEQAGKSAAFVSANNSPVEIVTTLSEDTQAAANALPAGGIAKIDVDDDLVIWTKHFTKFIAYTSSNTGGGSGGNPVSDEIKVRVEIVGKNNKNHYSGGITLSKDKANPFEALKATGVSYRARDNNAYIEEIAGEKEDGTSTAGWKYKVGSIIPGIPATEYTLKDGDHLLWFWAEDYTSTSPGGGGAAATTQGEILLSKEIEESIMGAIKKLEEASKHKNFVKSIPIEELEATSIVIGKDQPMTESQRKALQSLLEENIVAITQKVEARKESIVTDEKNEIILKITKDAISKEEEITVKEMEKKENIVLPSTHQFLSSIYAFGPKGLIFNKPMYISIRVAIPEDVSYEDIVLARYHEDEEQWVALATVVDASTGTITGLVEDFSKFSVLVRKDATEELQEEEEEKAVLISFQDVDEENYSWAIKEIKYLVEKGVIKGVGDHRFEPARAVNRAEFTTLLVKVLGLDDNISYQGRFQDVREEDWYAIHVQAALEAGIISGLTENTFAPYDKLTREQAAVMMSKILGEREAIGTTIFKDNHQIASWAIDRVAQVVDRGIFRGFPDETFRSKEYVTRAESAVLIYKFLREREQSTIL</sequence>
<feature type="domain" description="SLH" evidence="2">
    <location>
        <begin position="1379"/>
        <end position="1443"/>
    </location>
</feature>
<gene>
    <name evidence="3" type="primary">xynA1_4</name>
    <name evidence="3" type="ORF">CLFO_26490</name>
</gene>
<dbReference type="Gene3D" id="2.60.220.30">
    <property type="match status" value="1"/>
</dbReference>
<dbReference type="SUPFAM" id="SSF48239">
    <property type="entry name" value="Terpenoid cyclases/Protein prenyltransferases"/>
    <property type="match status" value="1"/>
</dbReference>
<dbReference type="Gene3D" id="1.20.1270.90">
    <property type="entry name" value="AF1782-like"/>
    <property type="match status" value="1"/>
</dbReference>
<name>A0AAC9RN12_9CLOT</name>
<feature type="domain" description="SLH" evidence="2">
    <location>
        <begin position="1502"/>
        <end position="1564"/>
    </location>
</feature>
<dbReference type="CDD" id="cd00688">
    <property type="entry name" value="ISOPREN_C2_like"/>
    <property type="match status" value="1"/>
</dbReference>
<proteinExistence type="predicted"/>